<keyword evidence="3" id="KW-1185">Reference proteome</keyword>
<evidence type="ECO:0000313" key="3">
    <source>
        <dbReference type="Proteomes" id="UP001165082"/>
    </source>
</evidence>
<comment type="caution">
    <text evidence="2">The sequence shown here is derived from an EMBL/GenBank/DDBJ whole genome shotgun (WGS) entry which is preliminary data.</text>
</comment>
<feature type="compositionally biased region" description="Polar residues" evidence="1">
    <location>
        <begin position="1"/>
        <end position="10"/>
    </location>
</feature>
<dbReference type="GO" id="GO:0008157">
    <property type="term" value="F:protein phosphatase 1 binding"/>
    <property type="evidence" value="ECO:0007669"/>
    <property type="project" value="TreeGrafter"/>
</dbReference>
<feature type="region of interest" description="Disordered" evidence="1">
    <location>
        <begin position="1"/>
        <end position="31"/>
    </location>
</feature>
<evidence type="ECO:0000256" key="1">
    <source>
        <dbReference type="SAM" id="MobiDB-lite"/>
    </source>
</evidence>
<dbReference type="OrthoDB" id="307488at2759"/>
<dbReference type="AlphaFoldDB" id="A0A9W7AX66"/>
<proteinExistence type="predicted"/>
<evidence type="ECO:0000313" key="2">
    <source>
        <dbReference type="EMBL" id="GMH76059.1"/>
    </source>
</evidence>
<dbReference type="GO" id="GO:0005634">
    <property type="term" value="C:nucleus"/>
    <property type="evidence" value="ECO:0007669"/>
    <property type="project" value="TreeGrafter"/>
</dbReference>
<dbReference type="PANTHER" id="PTHR20835:SF0">
    <property type="entry name" value="E3 UBIQUITIN-PROTEIN LIGASE PPP1R11"/>
    <property type="match status" value="1"/>
</dbReference>
<name>A0A9W7AX66_9STRA</name>
<dbReference type="InterPro" id="IPR011107">
    <property type="entry name" value="PPI_Ypi1"/>
</dbReference>
<dbReference type="PANTHER" id="PTHR20835">
    <property type="entry name" value="E3 UBIQUITIN-PROTEIN LIGASE PPP1R11-RELATED"/>
    <property type="match status" value="1"/>
</dbReference>
<accession>A0A9W7AX66</accession>
<protein>
    <submittedName>
        <fullName evidence="2">Uncharacterized protein</fullName>
    </submittedName>
</protein>
<organism evidence="2 3">
    <name type="scientific">Triparma retinervis</name>
    <dbReference type="NCBI Taxonomy" id="2557542"/>
    <lineage>
        <taxon>Eukaryota</taxon>
        <taxon>Sar</taxon>
        <taxon>Stramenopiles</taxon>
        <taxon>Ochrophyta</taxon>
        <taxon>Bolidophyceae</taxon>
        <taxon>Parmales</taxon>
        <taxon>Triparmaceae</taxon>
        <taxon>Triparma</taxon>
    </lineage>
</organism>
<dbReference type="Pfam" id="PF07491">
    <property type="entry name" value="PPI_Ypi1"/>
    <property type="match status" value="1"/>
</dbReference>
<dbReference type="GO" id="GO:0004865">
    <property type="term" value="F:protein serine/threonine phosphatase inhibitor activity"/>
    <property type="evidence" value="ECO:0007669"/>
    <property type="project" value="InterPro"/>
</dbReference>
<feature type="compositionally biased region" description="Basic and acidic residues" evidence="1">
    <location>
        <begin position="91"/>
        <end position="102"/>
    </location>
</feature>
<dbReference type="Proteomes" id="UP001165082">
    <property type="component" value="Unassembled WGS sequence"/>
</dbReference>
<feature type="region of interest" description="Disordered" evidence="1">
    <location>
        <begin position="62"/>
        <end position="102"/>
    </location>
</feature>
<dbReference type="EMBL" id="BRXZ01001654">
    <property type="protein sequence ID" value="GMH76059.1"/>
    <property type="molecule type" value="Genomic_DNA"/>
</dbReference>
<reference evidence="2" key="1">
    <citation type="submission" date="2022-07" db="EMBL/GenBank/DDBJ databases">
        <title>Genome analysis of Parmales, a sister group of diatoms, reveals the evolutionary specialization of diatoms from phago-mixotrophs to photoautotrophs.</title>
        <authorList>
            <person name="Ban H."/>
            <person name="Sato S."/>
            <person name="Yoshikawa S."/>
            <person name="Kazumasa Y."/>
            <person name="Nakamura Y."/>
            <person name="Ichinomiya M."/>
            <person name="Saitoh K."/>
            <person name="Sato N."/>
            <person name="Blanc-Mathieu R."/>
            <person name="Endo H."/>
            <person name="Kuwata A."/>
            <person name="Ogata H."/>
        </authorList>
    </citation>
    <scope>NUCLEOTIDE SEQUENCE</scope>
</reference>
<sequence>MTITQNNEASTPGEGGTAGEQEEDIILRLDSDPRVTWEEGVVNNEGLGRKSSKRCCIFSKRRAWDESSTESDSDGGQGAGSARPIARPKTKKDVPDFQRFHA</sequence>
<gene>
    <name evidence="2" type="ORF">TrRE_jg7554</name>
</gene>